<feature type="transmembrane region" description="Helical" evidence="1">
    <location>
        <begin position="6"/>
        <end position="27"/>
    </location>
</feature>
<keyword evidence="1" id="KW-0812">Transmembrane</keyword>
<reference evidence="2 3" key="1">
    <citation type="submission" date="2018-09" db="EMBL/GenBank/DDBJ databases">
        <title>Genome sequencing of strain 6GH32-13.</title>
        <authorList>
            <person name="Weon H.-Y."/>
            <person name="Heo J."/>
            <person name="Kwon S.-W."/>
        </authorList>
    </citation>
    <scope>NUCLEOTIDE SEQUENCE [LARGE SCALE GENOMIC DNA]</scope>
    <source>
        <strain evidence="2 3">5GH32-13</strain>
    </source>
</reference>
<protein>
    <submittedName>
        <fullName evidence="2">Uncharacterized protein</fullName>
    </submittedName>
</protein>
<dbReference type="EMBL" id="CP032157">
    <property type="protein sequence ID" value="AXY73748.1"/>
    <property type="molecule type" value="Genomic_DNA"/>
</dbReference>
<gene>
    <name evidence="2" type="ORF">D3H65_07055</name>
</gene>
<evidence type="ECO:0000256" key="1">
    <source>
        <dbReference type="SAM" id="Phobius"/>
    </source>
</evidence>
<organism evidence="2 3">
    <name type="scientific">Paraflavitalea soli</name>
    <dbReference type="NCBI Taxonomy" id="2315862"/>
    <lineage>
        <taxon>Bacteria</taxon>
        <taxon>Pseudomonadati</taxon>
        <taxon>Bacteroidota</taxon>
        <taxon>Chitinophagia</taxon>
        <taxon>Chitinophagales</taxon>
        <taxon>Chitinophagaceae</taxon>
        <taxon>Paraflavitalea</taxon>
    </lineage>
</organism>
<dbReference type="AlphaFoldDB" id="A0A3B7MHR1"/>
<dbReference type="KEGG" id="pseg:D3H65_07055"/>
<feature type="transmembrane region" description="Helical" evidence="1">
    <location>
        <begin position="122"/>
        <end position="141"/>
    </location>
</feature>
<dbReference type="RefSeq" id="WP_119049583.1">
    <property type="nucleotide sequence ID" value="NZ_CP032157.1"/>
</dbReference>
<feature type="transmembrane region" description="Helical" evidence="1">
    <location>
        <begin position="215"/>
        <end position="232"/>
    </location>
</feature>
<dbReference type="Proteomes" id="UP000263900">
    <property type="component" value="Chromosome"/>
</dbReference>
<feature type="transmembrane region" description="Helical" evidence="1">
    <location>
        <begin position="186"/>
        <end position="203"/>
    </location>
</feature>
<proteinExistence type="predicted"/>
<evidence type="ECO:0000313" key="3">
    <source>
        <dbReference type="Proteomes" id="UP000263900"/>
    </source>
</evidence>
<keyword evidence="3" id="KW-1185">Reference proteome</keyword>
<evidence type="ECO:0000313" key="2">
    <source>
        <dbReference type="EMBL" id="AXY73748.1"/>
    </source>
</evidence>
<keyword evidence="1" id="KW-1133">Transmembrane helix</keyword>
<accession>A0A3B7MHR1</accession>
<sequence>MKKVPAGTWIVMLLSVLFLGGMIIYWYNYNAKATIADLQKDMKTLVDTSVILPKAKVSNAVRIEQKLTNKDVTAPLNLACSDFFKAWNNKLTKAQADTFRTRIDTQAGILKFAYAARSGNQLLAVLLISVIVITFFCLAFFTNLLRDPQGSTSNTTQLQIEKAFWESMDNDPEKASPPFSLSRTQLAVWITIISSVYLYAILWDKRNIGEINNTALLLMGISAGTFAVGAIMDTTEIEQGVVRHQEAQPSINFFRDLLTDNNGISVHRFQNVVWTIVSIMVYFYRYSNPPDHNFNNLPTLDTTLLALTGISNATYLTLKTRENVSLKKPVTLNIKLLLDDSVAEKAAILATAEGLNKAVINIITSIGEEIHAMPNPADAKDTFIAKVEPDKFQKIEATWQGKDAMAGIKLNGSFAAIIKDTPEEQTIEITLKKQQ</sequence>
<dbReference type="OrthoDB" id="795005at2"/>
<name>A0A3B7MHR1_9BACT</name>
<keyword evidence="1" id="KW-0472">Membrane</keyword>